<gene>
    <name evidence="2" type="ORF">BT246_58530</name>
</gene>
<sequence length="176" mass="20573">MINNGLLHRINSKYLILLVIFNYFLMSFILFDQAFFIFAEKSPYLPNDDQKFMLKGIVAIFNTSFSVGAISVFVIILSTLFVVFSDKEHDVPNMILFKALSILSFFQWIDVLLIRTIGSKIYNEYIYVFNFISLFMNIVIVYCLLRNVLKKKNLSITIIAYIIFFILGKMIYTLFS</sequence>
<feature type="transmembrane region" description="Helical" evidence="1">
    <location>
        <begin position="14"/>
        <end position="39"/>
    </location>
</feature>
<dbReference type="AlphaFoldDB" id="A0A9W3X3G2"/>
<evidence type="ECO:0000313" key="3">
    <source>
        <dbReference type="Proteomes" id="UP000092743"/>
    </source>
</evidence>
<keyword evidence="1" id="KW-0812">Transmembrane</keyword>
<feature type="transmembrane region" description="Helical" evidence="1">
    <location>
        <begin position="59"/>
        <end position="83"/>
    </location>
</feature>
<organism evidence="2 3">
    <name type="scientific">Bacillus thuringiensis</name>
    <dbReference type="NCBI Taxonomy" id="1428"/>
    <lineage>
        <taxon>Bacteria</taxon>
        <taxon>Bacillati</taxon>
        <taxon>Bacillota</taxon>
        <taxon>Bacilli</taxon>
        <taxon>Bacillales</taxon>
        <taxon>Bacillaceae</taxon>
        <taxon>Bacillus</taxon>
        <taxon>Bacillus cereus group</taxon>
    </lineage>
</organism>
<dbReference type="Proteomes" id="UP000092743">
    <property type="component" value="Chromosome"/>
</dbReference>
<reference evidence="2 3" key="1">
    <citation type="submission" date="2016-04" db="EMBL/GenBank/DDBJ databases">
        <title>High quality genome of the nematocidal Bacillus thuringiensis MYBT18246.</title>
        <authorList>
            <person name="Hollensteiner J."/>
            <person name="Poehlein A."/>
            <person name="Sproeer C."/>
            <person name="Bunk B."/>
            <person name="Rosenstiel P."/>
            <person name="Schulenburg H."/>
            <person name="Liesegang H."/>
        </authorList>
    </citation>
    <scope>NUCLEOTIDE SEQUENCE [LARGE SCALE GENOMIC DNA]</scope>
    <source>
        <strain evidence="2 3">MYBT18246</strain>
    </source>
</reference>
<keyword evidence="1" id="KW-0472">Membrane</keyword>
<proteinExistence type="predicted"/>
<dbReference type="EMBL" id="CP015350">
    <property type="protein sequence ID" value="ANS51149.1"/>
    <property type="molecule type" value="Genomic_DNA"/>
</dbReference>
<evidence type="ECO:0008006" key="4">
    <source>
        <dbReference type="Google" id="ProtNLM"/>
    </source>
</evidence>
<feature type="transmembrane region" description="Helical" evidence="1">
    <location>
        <begin position="126"/>
        <end position="145"/>
    </location>
</feature>
<evidence type="ECO:0000313" key="2">
    <source>
        <dbReference type="EMBL" id="ANS51149.1"/>
    </source>
</evidence>
<keyword evidence="1" id="KW-1133">Transmembrane helix</keyword>
<accession>A0A9W3X3G2</accession>
<name>A0A9W3X3G2_BACTU</name>
<feature type="transmembrane region" description="Helical" evidence="1">
    <location>
        <begin position="154"/>
        <end position="175"/>
    </location>
</feature>
<evidence type="ECO:0000256" key="1">
    <source>
        <dbReference type="SAM" id="Phobius"/>
    </source>
</evidence>
<feature type="transmembrane region" description="Helical" evidence="1">
    <location>
        <begin position="95"/>
        <end position="114"/>
    </location>
</feature>
<protein>
    <recommendedName>
        <fullName evidence="4">Yip1 domain-containing protein</fullName>
    </recommendedName>
</protein>